<organism evidence="8 9">
    <name type="scientific">Bugula neritina</name>
    <name type="common">Brown bryozoan</name>
    <name type="synonym">Sertularia neritina</name>
    <dbReference type="NCBI Taxonomy" id="10212"/>
    <lineage>
        <taxon>Eukaryota</taxon>
        <taxon>Metazoa</taxon>
        <taxon>Spiralia</taxon>
        <taxon>Lophotrochozoa</taxon>
        <taxon>Bryozoa</taxon>
        <taxon>Gymnolaemata</taxon>
        <taxon>Cheilostomatida</taxon>
        <taxon>Flustrina</taxon>
        <taxon>Buguloidea</taxon>
        <taxon>Bugulidae</taxon>
        <taxon>Bugula</taxon>
    </lineage>
</organism>
<protein>
    <recommendedName>
        <fullName evidence="3">Transmembrane protein 192</fullName>
    </recommendedName>
</protein>
<dbReference type="Pfam" id="PF14802">
    <property type="entry name" value="TMEM192"/>
    <property type="match status" value="1"/>
</dbReference>
<evidence type="ECO:0000256" key="3">
    <source>
        <dbReference type="ARBA" id="ARBA00014635"/>
    </source>
</evidence>
<feature type="transmembrane region" description="Helical" evidence="7">
    <location>
        <begin position="50"/>
        <end position="75"/>
    </location>
</feature>
<keyword evidence="5 7" id="KW-1133">Transmembrane helix</keyword>
<evidence type="ECO:0000256" key="5">
    <source>
        <dbReference type="ARBA" id="ARBA00022989"/>
    </source>
</evidence>
<reference evidence="8" key="1">
    <citation type="submission" date="2020-06" db="EMBL/GenBank/DDBJ databases">
        <title>Draft genome of Bugula neritina, a colonial animal packing powerful symbionts and potential medicines.</title>
        <authorList>
            <person name="Rayko M."/>
        </authorList>
    </citation>
    <scope>NUCLEOTIDE SEQUENCE [LARGE SCALE GENOMIC DNA]</scope>
    <source>
        <strain evidence="8">Kwan_BN1</strain>
    </source>
</reference>
<feature type="transmembrane region" description="Helical" evidence="7">
    <location>
        <begin position="179"/>
        <end position="201"/>
    </location>
</feature>
<keyword evidence="6 7" id="KW-0472">Membrane</keyword>
<evidence type="ECO:0000256" key="1">
    <source>
        <dbReference type="ARBA" id="ARBA00004141"/>
    </source>
</evidence>
<dbReference type="InterPro" id="IPR029399">
    <property type="entry name" value="TMEM192"/>
</dbReference>
<comment type="subcellular location">
    <subcellularLocation>
        <location evidence="1">Membrane</location>
        <topology evidence="1">Multi-pass membrane protein</topology>
    </subcellularLocation>
</comment>
<keyword evidence="4 7" id="KW-0812">Transmembrane</keyword>
<evidence type="ECO:0000313" key="9">
    <source>
        <dbReference type="Proteomes" id="UP000593567"/>
    </source>
</evidence>
<evidence type="ECO:0000313" key="8">
    <source>
        <dbReference type="EMBL" id="KAF6039637.1"/>
    </source>
</evidence>
<name>A0A7J7KNA9_BUGNE</name>
<dbReference type="GO" id="GO:0005765">
    <property type="term" value="C:lysosomal membrane"/>
    <property type="evidence" value="ECO:0007669"/>
    <property type="project" value="TreeGrafter"/>
</dbReference>
<evidence type="ECO:0000256" key="2">
    <source>
        <dbReference type="ARBA" id="ARBA00006314"/>
    </source>
</evidence>
<sequence length="282" mass="32113">MNMNVGQATIDINHMESGSDDNSEEDPLQDVLANTSLHITDSRYHENPRIAIFGTFLATVEIIIMLGLVATAFVLDHEVEDNSKKSFLSIGVYSLLVYSHSVAWFIVLIFDFLFSLHHRKLKMKGYLKFYRSVKYLQRHPFCTKSLFQTVMLALTNHLLGTCENPNDSSCTLISLTPNMWIQMLSSLETAVMLIGLVIYLFRVFHQNKHRLAPDDASDQMLTSFQPHHLDTSQGVGYRADNPIDDIIEHQADKIRSLQEQNSVLNRKLYSLTYKSSANAAQR</sequence>
<feature type="transmembrane region" description="Helical" evidence="7">
    <location>
        <begin position="95"/>
        <end position="114"/>
    </location>
</feature>
<keyword evidence="9" id="KW-1185">Reference proteome</keyword>
<dbReference type="OrthoDB" id="6277625at2759"/>
<proteinExistence type="inferred from homology"/>
<dbReference type="EMBL" id="VXIV02000228">
    <property type="protein sequence ID" value="KAF6039637.1"/>
    <property type="molecule type" value="Genomic_DNA"/>
</dbReference>
<evidence type="ECO:0000256" key="7">
    <source>
        <dbReference type="SAM" id="Phobius"/>
    </source>
</evidence>
<dbReference type="PANTHER" id="PTHR31592:SF1">
    <property type="entry name" value="TRANSMEMBRANE PROTEIN 192"/>
    <property type="match status" value="1"/>
</dbReference>
<accession>A0A7J7KNA9</accession>
<dbReference type="PANTHER" id="PTHR31592">
    <property type="entry name" value="TRANSMEMBRANE PROTEIN 192"/>
    <property type="match status" value="1"/>
</dbReference>
<dbReference type="GO" id="GO:0005770">
    <property type="term" value="C:late endosome"/>
    <property type="evidence" value="ECO:0007669"/>
    <property type="project" value="TreeGrafter"/>
</dbReference>
<comment type="caution">
    <text evidence="8">The sequence shown here is derived from an EMBL/GenBank/DDBJ whole genome shotgun (WGS) entry which is preliminary data.</text>
</comment>
<feature type="transmembrane region" description="Helical" evidence="7">
    <location>
        <begin position="141"/>
        <end position="159"/>
    </location>
</feature>
<gene>
    <name evidence="8" type="ORF">EB796_002055</name>
</gene>
<evidence type="ECO:0000256" key="6">
    <source>
        <dbReference type="ARBA" id="ARBA00023136"/>
    </source>
</evidence>
<comment type="similarity">
    <text evidence="2">Belongs to the TMEM192 family.</text>
</comment>
<evidence type="ECO:0000256" key="4">
    <source>
        <dbReference type="ARBA" id="ARBA00022692"/>
    </source>
</evidence>
<dbReference type="Proteomes" id="UP000593567">
    <property type="component" value="Unassembled WGS sequence"/>
</dbReference>
<dbReference type="AlphaFoldDB" id="A0A7J7KNA9"/>